<feature type="transmembrane region" description="Helical" evidence="1">
    <location>
        <begin position="99"/>
        <end position="123"/>
    </location>
</feature>
<comment type="caution">
    <text evidence="2">The sequence shown here is derived from an EMBL/GenBank/DDBJ whole genome shotgun (WGS) entry which is preliminary data.</text>
</comment>
<keyword evidence="3" id="KW-1185">Reference proteome</keyword>
<feature type="transmembrane region" description="Helical" evidence="1">
    <location>
        <begin position="31"/>
        <end position="55"/>
    </location>
</feature>
<feature type="transmembrane region" description="Helical" evidence="1">
    <location>
        <begin position="6"/>
        <end position="24"/>
    </location>
</feature>
<protein>
    <submittedName>
        <fullName evidence="2">Uncharacterized protein</fullName>
    </submittedName>
</protein>
<dbReference type="Proteomes" id="UP000430692">
    <property type="component" value="Unassembled WGS sequence"/>
</dbReference>
<sequence length="223" mass="25860">MDILLYPLFVLGCIVLFICCFRFFQESPFWGTAWVFFLVIALTYDNLILAFGRLIGFGETLETLSMIRYLFHVFLIPSLVFVSLDFLRRTDARWVESIIVKVSFHLYTLILTIVGIFHDFLWVKMEAISINGIDRYIISDSPFSITFFFAIIPMIFASVVIWRKMEWPFLILGCFMVISLGIVSSLLGFYALGSFTELVFLAVLVLTEYKLKQEDYTSNLFEA</sequence>
<dbReference type="EMBL" id="WUUL01000017">
    <property type="protein sequence ID" value="MXQ55651.1"/>
    <property type="molecule type" value="Genomic_DNA"/>
</dbReference>
<keyword evidence="1" id="KW-1133">Transmembrane helix</keyword>
<name>A0A6I4VY33_9BACL</name>
<organism evidence="2 3">
    <name type="scientific">Shimazuella alba</name>
    <dbReference type="NCBI Taxonomy" id="2690964"/>
    <lineage>
        <taxon>Bacteria</taxon>
        <taxon>Bacillati</taxon>
        <taxon>Bacillota</taxon>
        <taxon>Bacilli</taxon>
        <taxon>Bacillales</taxon>
        <taxon>Thermoactinomycetaceae</taxon>
        <taxon>Shimazuella</taxon>
    </lineage>
</organism>
<keyword evidence="1" id="KW-0472">Membrane</keyword>
<dbReference type="RefSeq" id="WP_160803004.1">
    <property type="nucleotide sequence ID" value="NZ_WUUL01000017.1"/>
</dbReference>
<gene>
    <name evidence="2" type="ORF">GSM42_18360</name>
</gene>
<dbReference type="AlphaFoldDB" id="A0A6I4VY33"/>
<accession>A0A6I4VY33</accession>
<feature type="transmembrane region" description="Helical" evidence="1">
    <location>
        <begin position="143"/>
        <end position="162"/>
    </location>
</feature>
<evidence type="ECO:0000313" key="3">
    <source>
        <dbReference type="Proteomes" id="UP000430692"/>
    </source>
</evidence>
<evidence type="ECO:0000313" key="2">
    <source>
        <dbReference type="EMBL" id="MXQ55651.1"/>
    </source>
</evidence>
<reference evidence="2 3" key="1">
    <citation type="submission" date="2019-12" db="EMBL/GenBank/DDBJ databases">
        <title>Whole-genome analyses of novel actinobacteria.</title>
        <authorList>
            <person name="Sahin N."/>
            <person name="Saygin H."/>
        </authorList>
    </citation>
    <scope>NUCLEOTIDE SEQUENCE [LARGE SCALE GENOMIC DNA]</scope>
    <source>
        <strain evidence="2 3">KC615</strain>
    </source>
</reference>
<proteinExistence type="predicted"/>
<keyword evidence="1" id="KW-0812">Transmembrane</keyword>
<feature type="transmembrane region" description="Helical" evidence="1">
    <location>
        <begin position="169"/>
        <end position="192"/>
    </location>
</feature>
<evidence type="ECO:0000256" key="1">
    <source>
        <dbReference type="SAM" id="Phobius"/>
    </source>
</evidence>
<feature type="transmembrane region" description="Helical" evidence="1">
    <location>
        <begin position="67"/>
        <end position="87"/>
    </location>
</feature>